<name>A0A9D1LC95_9FIRM</name>
<evidence type="ECO:0000313" key="2">
    <source>
        <dbReference type="EMBL" id="HIU33417.1"/>
    </source>
</evidence>
<dbReference type="Gene3D" id="3.30.1330.30">
    <property type="match status" value="1"/>
</dbReference>
<reference evidence="2" key="2">
    <citation type="journal article" date="2021" name="PeerJ">
        <title>Extensive microbial diversity within the chicken gut microbiome revealed by metagenomics and culture.</title>
        <authorList>
            <person name="Gilroy R."/>
            <person name="Ravi A."/>
            <person name="Getino M."/>
            <person name="Pursley I."/>
            <person name="Horton D.L."/>
            <person name="Alikhan N.F."/>
            <person name="Baker D."/>
            <person name="Gharbi K."/>
            <person name="Hall N."/>
            <person name="Watson M."/>
            <person name="Adriaenssens E.M."/>
            <person name="Foster-Nyarko E."/>
            <person name="Jarju S."/>
            <person name="Secka A."/>
            <person name="Antonio M."/>
            <person name="Oren A."/>
            <person name="Chaudhuri R.R."/>
            <person name="La Ragione R."/>
            <person name="Hildebrand F."/>
            <person name="Pallen M.J."/>
        </authorList>
    </citation>
    <scope>NUCLEOTIDE SEQUENCE</scope>
    <source>
        <strain evidence="2">ChiHcec3-11533</strain>
    </source>
</reference>
<evidence type="ECO:0000313" key="3">
    <source>
        <dbReference type="Proteomes" id="UP000824072"/>
    </source>
</evidence>
<protein>
    <submittedName>
        <fullName evidence="2">Ribosomal L7Ae/L30e/S12e/Gadd45 family protein</fullName>
    </submittedName>
</protein>
<dbReference type="EMBL" id="DVMU01000058">
    <property type="protein sequence ID" value="HIU33417.1"/>
    <property type="molecule type" value="Genomic_DNA"/>
</dbReference>
<feature type="domain" description="Ribosomal protein eL8/eL30/eS12/Gadd45" evidence="1">
    <location>
        <begin position="4"/>
        <end position="90"/>
    </location>
</feature>
<organism evidence="2 3">
    <name type="scientific">Candidatus Pullichristensenella excrementigallinarum</name>
    <dbReference type="NCBI Taxonomy" id="2840907"/>
    <lineage>
        <taxon>Bacteria</taxon>
        <taxon>Bacillati</taxon>
        <taxon>Bacillota</taxon>
        <taxon>Clostridia</taxon>
        <taxon>Candidatus Pullichristensenella</taxon>
    </lineage>
</organism>
<dbReference type="Proteomes" id="UP000824072">
    <property type="component" value="Unassembled WGS sequence"/>
</dbReference>
<dbReference type="SUPFAM" id="SSF55315">
    <property type="entry name" value="L30e-like"/>
    <property type="match status" value="1"/>
</dbReference>
<comment type="caution">
    <text evidence="2">The sequence shown here is derived from an EMBL/GenBank/DDBJ whole genome shotgun (WGS) entry which is preliminary data.</text>
</comment>
<gene>
    <name evidence="2" type="ORF">IAB02_02515</name>
</gene>
<dbReference type="AlphaFoldDB" id="A0A9D1LC95"/>
<sequence length="105" mass="10911">MDRILNLLGLCARAGRLASGEAKAVKLIRSGKARLAILDLGAARNTSKSVRDACHSHAVKLIFVPEGRLGAAIGKPGRMAAATADEGFAKRLDELYGVQNTIGGA</sequence>
<proteinExistence type="predicted"/>
<evidence type="ECO:0000259" key="1">
    <source>
        <dbReference type="Pfam" id="PF01248"/>
    </source>
</evidence>
<accession>A0A9D1LC95</accession>
<dbReference type="InterPro" id="IPR029064">
    <property type="entry name" value="Ribosomal_eL30-like_sf"/>
</dbReference>
<dbReference type="InterPro" id="IPR004038">
    <property type="entry name" value="Ribosomal_eL8/eL30/eS12/Gad45"/>
</dbReference>
<reference evidence="2" key="1">
    <citation type="submission" date="2020-10" db="EMBL/GenBank/DDBJ databases">
        <authorList>
            <person name="Gilroy R."/>
        </authorList>
    </citation>
    <scope>NUCLEOTIDE SEQUENCE</scope>
    <source>
        <strain evidence="2">ChiHcec3-11533</strain>
    </source>
</reference>
<dbReference type="Pfam" id="PF01248">
    <property type="entry name" value="Ribosomal_L7Ae"/>
    <property type="match status" value="1"/>
</dbReference>